<dbReference type="SMART" id="SM00826">
    <property type="entry name" value="PKS_DH"/>
    <property type="match status" value="1"/>
</dbReference>
<reference evidence="7" key="2">
    <citation type="submission" date="2020-02" db="EMBL/GenBank/DDBJ databases">
        <authorList>
            <person name="Gilchrist C.L.M."/>
            <person name="Chooi Y.-H."/>
        </authorList>
    </citation>
    <scope>NUCLEOTIDE SEQUENCE</scope>
    <source>
        <strain evidence="7">MST-FP2251</strain>
    </source>
</reference>
<keyword evidence="1" id="KW-0596">Phosphopantetheine</keyword>
<dbReference type="Gene3D" id="3.10.129.110">
    <property type="entry name" value="Polyketide synthase dehydratase"/>
    <property type="match status" value="1"/>
</dbReference>
<evidence type="ECO:0000256" key="4">
    <source>
        <dbReference type="PROSITE-ProRule" id="PRU01363"/>
    </source>
</evidence>
<evidence type="ECO:0000259" key="5">
    <source>
        <dbReference type="PROSITE" id="PS50075"/>
    </source>
</evidence>
<feature type="active site" description="Proton donor; for dehydratase activity" evidence="4">
    <location>
        <position position="635"/>
    </location>
</feature>
<evidence type="ECO:0008006" key="9">
    <source>
        <dbReference type="Google" id="ProtNLM"/>
    </source>
</evidence>
<dbReference type="Pfam" id="PF08659">
    <property type="entry name" value="KR"/>
    <property type="match status" value="1"/>
</dbReference>
<name>A0AAD4CVD2_ASPNN</name>
<evidence type="ECO:0000259" key="6">
    <source>
        <dbReference type="PROSITE" id="PS52019"/>
    </source>
</evidence>
<dbReference type="Gene3D" id="3.30.70.3290">
    <property type="match status" value="1"/>
</dbReference>
<dbReference type="InterPro" id="IPR049552">
    <property type="entry name" value="PKS_DH_N"/>
</dbReference>
<gene>
    <name evidence="7" type="ORF">FE257_012581</name>
</gene>
<feature type="domain" description="PKS/mFAS DH" evidence="6">
    <location>
        <begin position="414"/>
        <end position="722"/>
    </location>
</feature>
<evidence type="ECO:0000313" key="7">
    <source>
        <dbReference type="EMBL" id="KAF9893168.1"/>
    </source>
</evidence>
<dbReference type="InterPro" id="IPR042104">
    <property type="entry name" value="PKS_dehydratase_sf"/>
</dbReference>
<dbReference type="GO" id="GO:0044550">
    <property type="term" value="P:secondary metabolite biosynthetic process"/>
    <property type="evidence" value="ECO:0007669"/>
    <property type="project" value="TreeGrafter"/>
</dbReference>
<dbReference type="InterPro" id="IPR020807">
    <property type="entry name" value="PKS_DH"/>
</dbReference>
<dbReference type="InterPro" id="IPR009081">
    <property type="entry name" value="PP-bd_ACP"/>
</dbReference>
<dbReference type="Pfam" id="PF00698">
    <property type="entry name" value="Acyl_transf_1"/>
    <property type="match status" value="1"/>
</dbReference>
<comment type="caution">
    <text evidence="7">The sequence shown here is derived from an EMBL/GenBank/DDBJ whole genome shotgun (WGS) entry which is preliminary data.</text>
</comment>
<evidence type="ECO:0000256" key="3">
    <source>
        <dbReference type="ARBA" id="ARBA00022679"/>
    </source>
</evidence>
<dbReference type="InterPro" id="IPR020806">
    <property type="entry name" value="PKS_PP-bd"/>
</dbReference>
<dbReference type="InterPro" id="IPR014043">
    <property type="entry name" value="Acyl_transferase_dom"/>
</dbReference>
<dbReference type="PANTHER" id="PTHR43775">
    <property type="entry name" value="FATTY ACID SYNTHASE"/>
    <property type="match status" value="1"/>
</dbReference>
<dbReference type="GO" id="GO:0004312">
    <property type="term" value="F:fatty acid synthase activity"/>
    <property type="evidence" value="ECO:0007669"/>
    <property type="project" value="TreeGrafter"/>
</dbReference>
<protein>
    <recommendedName>
        <fullName evidence="9">Carrier domain-containing protein</fullName>
    </recommendedName>
</protein>
<keyword evidence="2" id="KW-0597">Phosphoprotein</keyword>
<dbReference type="SMART" id="SM00822">
    <property type="entry name" value="PKS_KR"/>
    <property type="match status" value="1"/>
</dbReference>
<feature type="domain" description="Carrier" evidence="5">
    <location>
        <begin position="1419"/>
        <end position="1497"/>
    </location>
</feature>
<evidence type="ECO:0000313" key="8">
    <source>
        <dbReference type="Proteomes" id="UP001194746"/>
    </source>
</evidence>
<dbReference type="SMART" id="SM00823">
    <property type="entry name" value="PKS_PP"/>
    <property type="match status" value="1"/>
</dbReference>
<dbReference type="Pfam" id="PF21089">
    <property type="entry name" value="PKS_DH_N"/>
    <property type="match status" value="1"/>
</dbReference>
<dbReference type="InterPro" id="IPR049551">
    <property type="entry name" value="PKS_DH_C"/>
</dbReference>
<feature type="region of interest" description="N-terminal hotdog fold" evidence="4">
    <location>
        <begin position="414"/>
        <end position="544"/>
    </location>
</feature>
<dbReference type="InterPro" id="IPR016035">
    <property type="entry name" value="Acyl_Trfase/lysoPLipase"/>
</dbReference>
<dbReference type="InterPro" id="IPR013968">
    <property type="entry name" value="PKS_KR"/>
</dbReference>
<dbReference type="Pfam" id="PF14765">
    <property type="entry name" value="PS-DH"/>
    <property type="match status" value="1"/>
</dbReference>
<dbReference type="PANTHER" id="PTHR43775:SF29">
    <property type="entry name" value="ASPERFURANONE POLYKETIDE SYNTHASE AFOG-RELATED"/>
    <property type="match status" value="1"/>
</dbReference>
<dbReference type="SUPFAM" id="SSF52151">
    <property type="entry name" value="FabD/lysophospholipase-like"/>
    <property type="match status" value="1"/>
</dbReference>
<dbReference type="Pfam" id="PF00550">
    <property type="entry name" value="PP-binding"/>
    <property type="match status" value="1"/>
</dbReference>
<organism evidence="7 8">
    <name type="scientific">Aspergillus nanangensis</name>
    <dbReference type="NCBI Taxonomy" id="2582783"/>
    <lineage>
        <taxon>Eukaryota</taxon>
        <taxon>Fungi</taxon>
        <taxon>Dikarya</taxon>
        <taxon>Ascomycota</taxon>
        <taxon>Pezizomycotina</taxon>
        <taxon>Eurotiomycetes</taxon>
        <taxon>Eurotiomycetidae</taxon>
        <taxon>Eurotiales</taxon>
        <taxon>Aspergillaceae</taxon>
        <taxon>Aspergillus</taxon>
        <taxon>Aspergillus subgen. Circumdati</taxon>
    </lineage>
</organism>
<keyword evidence="8" id="KW-1185">Reference proteome</keyword>
<dbReference type="SUPFAM" id="SSF51735">
    <property type="entry name" value="NAD(P)-binding Rossmann-fold domains"/>
    <property type="match status" value="1"/>
</dbReference>
<dbReference type="InterPro" id="IPR001227">
    <property type="entry name" value="Ac_transferase_dom_sf"/>
</dbReference>
<dbReference type="Proteomes" id="UP001194746">
    <property type="component" value="Unassembled WGS sequence"/>
</dbReference>
<dbReference type="InterPro" id="IPR016036">
    <property type="entry name" value="Malonyl_transacylase_ACP-bd"/>
</dbReference>
<dbReference type="Gene3D" id="3.40.366.10">
    <property type="entry name" value="Malonyl-Coenzyme A Acyl Carrier Protein, domain 2"/>
    <property type="match status" value="1"/>
</dbReference>
<dbReference type="InterPro" id="IPR057326">
    <property type="entry name" value="KR_dom"/>
</dbReference>
<dbReference type="Gene3D" id="1.10.1200.10">
    <property type="entry name" value="ACP-like"/>
    <property type="match status" value="1"/>
</dbReference>
<dbReference type="InterPro" id="IPR049900">
    <property type="entry name" value="PKS_mFAS_DH"/>
</dbReference>
<dbReference type="SUPFAM" id="SSF47336">
    <property type="entry name" value="ACP-like"/>
    <property type="match status" value="1"/>
</dbReference>
<dbReference type="EMBL" id="VCAU01000009">
    <property type="protein sequence ID" value="KAF9893168.1"/>
    <property type="molecule type" value="Genomic_DNA"/>
</dbReference>
<dbReference type="InterPro" id="IPR050091">
    <property type="entry name" value="PKS_NRPS_Biosynth_Enz"/>
</dbReference>
<sequence>MCTRRSQLPVRSFAVADSVEKLKQSLDQGLPSFPRTSRKNHTNIAFIFTGQGAQWAGMGQELLRCPWDIFEAVKADADNSRINQPDQSQTICCALQLALVDLLSSWGIFPRAVIGHSSGEIGAAYAAGHLSHEDAIKVAYLRGHYSVRLSERGGMLAAGISVEEVKPYLDALPPQSVVVACVNSPSSTTLSGDMEQIELLQKQLRDHKVFARKLQVDAAYHSPHMKELAEDYGESIESIVRQNKHQGTVAMVSSVTKDIVDPAELTAAYWVRNMISTVEFSGAVSRLVSLVESGKSRRRAVPVKWSAFVEVGPHKALKGPFHQTLQSSNDSLIALAYLAPVMRQQNALGTSLGVAGTLWSTGHAINLEAVNEGADNSNRLMMTTLPSYPWNHQSSFWHEPRESAKLRHRKHARHDLLGTALNYQNDLEPQWRHFLRISENPWIADHVVAGSIVFPAAGIVTMVIEAVRQLDDSKTYLEGIEFQDIQFLQDVVIPPDDQGLETLLHVMSHAGVPGWYEFTLSSLSEGGSWIRHATGAFACQNNAGLDPRDKSDWEQMAVKFKETQAVSKTTDIESVYDWLSQTAGVLLGPCFRSITQASFHPQPSRLWLSGTVSDTKRAMPYEHESPSLVHPTTLDALFKAAVLSNSEVLSNQDASIPVGVERLYISTAFQPQSGEQFAVHTETSRKDRELCSECIASDPTWSQPWIILQGVRLGRVPVRKAESSKDTGPESRYSSLVWAEHMESCHPKPLEVVCADYKAHHARNLDLEEWVGRFCHTYGDGRALFVGDTTGSWGVGLQRFAPRSGQRPCLLEATILSTGDEGADEEVKSPNATAENTLPGSTVLPVSTLGESNFFDTFQSTYGLLVISSLNKAYLTFESLLSLLGMGGWLIYKIPTAGLDKALQLMRQSQNIELKYLAKNDSLIVARKKPEPSVFGTGIYVVVPEQPQIVPQLLNDLEHLFIKFGVKLFPISMNDVAQVAGKTVISLLELQNPWVYNWSEGDMQCFQTLLKANYIIWVSQSPVHGSNLNAGFGATTGLLRTLRNERPGLTLVQLFLDGPADKPGFELARSVVQVMRITLRVNTPRPDMEFSFLDGRLLVPRVFESAPVQEAVNTLTYGPQPQSGSFSTDLKSLPPNFQAKNPRSSFWGEDKSQAVKHCQGSGTRSILSPQAEGNLQDSQKAALTLLNENGCQTNIVACDISKEEDVQKVASQAHDQGWEIRGITQCTTVLRDAMFDRMTHEEWIESTQSKIQGTLNLHQAFSDVDLEFFMALSSVAGVIGNIGQANYCAGNAFMDALMEWRHAHGLPGCSINIGLVPDAIGIGDVTESPEERRRRYTHLEGTEITRHEIQILLRTIIQGNHSVPAQVIAGMTDTLSHTSANSSWQFDRKFDHRIRFAPAEGGTLTISRSALLESSESRTAAAGIILKAIQEYLAQAMASTADAIDPDLPFSALGVDSLKVTEVQHWVMRELGAELSTFEFLGSQSLKAVVDKIVTLSSFVTVSV</sequence>
<dbReference type="PROSITE" id="PS52019">
    <property type="entry name" value="PKS_MFAS_DH"/>
    <property type="match status" value="1"/>
</dbReference>
<dbReference type="SMART" id="SM00827">
    <property type="entry name" value="PKS_AT"/>
    <property type="match status" value="1"/>
</dbReference>
<dbReference type="PROSITE" id="PS50075">
    <property type="entry name" value="CARRIER"/>
    <property type="match status" value="1"/>
</dbReference>
<proteinExistence type="predicted"/>
<dbReference type="GO" id="GO:0006633">
    <property type="term" value="P:fatty acid biosynthetic process"/>
    <property type="evidence" value="ECO:0007669"/>
    <property type="project" value="TreeGrafter"/>
</dbReference>
<dbReference type="SUPFAM" id="SSF55048">
    <property type="entry name" value="Probable ACP-binding domain of malonyl-CoA ACP transacylase"/>
    <property type="match status" value="1"/>
</dbReference>
<keyword evidence="3" id="KW-0808">Transferase</keyword>
<dbReference type="InterPro" id="IPR036291">
    <property type="entry name" value="NAD(P)-bd_dom_sf"/>
</dbReference>
<dbReference type="Gene3D" id="3.40.50.720">
    <property type="entry name" value="NAD(P)-binding Rossmann-like Domain"/>
    <property type="match status" value="1"/>
</dbReference>
<accession>A0AAD4CVD2</accession>
<dbReference type="InterPro" id="IPR036736">
    <property type="entry name" value="ACP-like_sf"/>
</dbReference>
<evidence type="ECO:0000256" key="2">
    <source>
        <dbReference type="ARBA" id="ARBA00022553"/>
    </source>
</evidence>
<feature type="active site" description="Proton acceptor; for dehydratase activity" evidence="4">
    <location>
        <position position="446"/>
    </location>
</feature>
<reference evidence="7" key="1">
    <citation type="journal article" date="2019" name="Beilstein J. Org. Chem.">
        <title>Nanangenines: drimane sesquiterpenoids as the dominant metabolite cohort of a novel Australian fungus, Aspergillus nanangensis.</title>
        <authorList>
            <person name="Lacey H.J."/>
            <person name="Gilchrist C.L.M."/>
            <person name="Crombie A."/>
            <person name="Kalaitzis J.A."/>
            <person name="Vuong D."/>
            <person name="Rutledge P.J."/>
            <person name="Turner P."/>
            <person name="Pitt J.I."/>
            <person name="Lacey E."/>
            <person name="Chooi Y.H."/>
            <person name="Piggott A.M."/>
        </authorList>
    </citation>
    <scope>NUCLEOTIDE SEQUENCE</scope>
    <source>
        <strain evidence="7">MST-FP2251</strain>
    </source>
</reference>
<feature type="region of interest" description="C-terminal hotdog fold" evidence="4">
    <location>
        <begin position="565"/>
        <end position="722"/>
    </location>
</feature>
<dbReference type="GO" id="GO:0031177">
    <property type="term" value="F:phosphopantetheine binding"/>
    <property type="evidence" value="ECO:0007669"/>
    <property type="project" value="InterPro"/>
</dbReference>
<evidence type="ECO:0000256" key="1">
    <source>
        <dbReference type="ARBA" id="ARBA00022450"/>
    </source>
</evidence>